<feature type="compositionally biased region" description="Basic and acidic residues" evidence="1">
    <location>
        <begin position="29"/>
        <end position="80"/>
    </location>
</feature>
<evidence type="ECO:0000256" key="1">
    <source>
        <dbReference type="SAM" id="MobiDB-lite"/>
    </source>
</evidence>
<proteinExistence type="predicted"/>
<organism evidence="2">
    <name type="scientific">Spodoptera frugiperda</name>
    <name type="common">Fall armyworm</name>
    <dbReference type="NCBI Taxonomy" id="7108"/>
    <lineage>
        <taxon>Eukaryota</taxon>
        <taxon>Metazoa</taxon>
        <taxon>Ecdysozoa</taxon>
        <taxon>Arthropoda</taxon>
        <taxon>Hexapoda</taxon>
        <taxon>Insecta</taxon>
        <taxon>Pterygota</taxon>
        <taxon>Neoptera</taxon>
        <taxon>Endopterygota</taxon>
        <taxon>Lepidoptera</taxon>
        <taxon>Glossata</taxon>
        <taxon>Ditrysia</taxon>
        <taxon>Noctuoidea</taxon>
        <taxon>Noctuidae</taxon>
        <taxon>Amphipyrinae</taxon>
        <taxon>Spodoptera</taxon>
    </lineage>
</organism>
<evidence type="ECO:0000313" key="2">
    <source>
        <dbReference type="EMBL" id="SOQ46742.1"/>
    </source>
</evidence>
<sequence>MTFDLIEFFGEGDNGVDLEFGEGGLGHDNGLRDDDLRDGRRGQDDGLRDHNLGEDGLGHDNGLRDHDLGEHRLGQDHGLGHDNLGEDGLRHNNGLRDGRVLIDGLIDDVDGGGLDRLDGGADGDVRGSIDVHDDLHKRQGVGGSHGQQGEQGNEGFHCDWLSHARFQVICIKAGRQNDATERCRNNATTKTLPLVSPKPLDNFPPQKEDKNSNKLCNIPKYFNLLTRFYPQLNPSSLNLWCELESLRRRRLRERMYLPPRFAWKLCHVAPSLSKSTFFKPLSETRLEQISSVPLIRSDKLNTTYVTTLQYIDKLPFRHESLDSKLG</sequence>
<name>A0A2H1W1N5_SPOFR</name>
<accession>A0A2H1W1N5</accession>
<feature type="region of interest" description="Disordered" evidence="1">
    <location>
        <begin position="135"/>
        <end position="154"/>
    </location>
</feature>
<gene>
    <name evidence="2" type="ORF">SFRICE_008358</name>
</gene>
<reference evidence="2" key="1">
    <citation type="submission" date="2016-07" db="EMBL/GenBank/DDBJ databases">
        <authorList>
            <person name="Bretaudeau A."/>
        </authorList>
    </citation>
    <scope>NUCLEOTIDE SEQUENCE</scope>
    <source>
        <strain evidence="2">Rice</strain>
        <tissue evidence="2">Whole body</tissue>
    </source>
</reference>
<feature type="region of interest" description="Disordered" evidence="1">
    <location>
        <begin position="27"/>
        <end position="80"/>
    </location>
</feature>
<dbReference type="AlphaFoldDB" id="A0A2H1W1N5"/>
<dbReference type="EMBL" id="ODYU01005660">
    <property type="protein sequence ID" value="SOQ46742.1"/>
    <property type="molecule type" value="Genomic_DNA"/>
</dbReference>
<protein>
    <submittedName>
        <fullName evidence="2">SFRICE_008358</fullName>
    </submittedName>
</protein>